<protein>
    <submittedName>
        <fullName evidence="3">PadR family transcriptional regulator</fullName>
    </submittedName>
</protein>
<dbReference type="RefSeq" id="WP_119930570.1">
    <property type="nucleotide sequence ID" value="NZ_QZEY01000019.1"/>
</dbReference>
<evidence type="ECO:0000259" key="1">
    <source>
        <dbReference type="Pfam" id="PF03551"/>
    </source>
</evidence>
<evidence type="ECO:0000313" key="4">
    <source>
        <dbReference type="Proteomes" id="UP000265768"/>
    </source>
</evidence>
<dbReference type="PANTHER" id="PTHR43252">
    <property type="entry name" value="TRANSCRIPTIONAL REGULATOR YQJI"/>
    <property type="match status" value="1"/>
</dbReference>
<keyword evidence="4" id="KW-1185">Reference proteome</keyword>
<name>A0A3A4APQ1_9ACTN</name>
<accession>A0A3A4APQ1</accession>
<dbReference type="Gene3D" id="6.10.140.190">
    <property type="match status" value="1"/>
</dbReference>
<gene>
    <name evidence="3" type="ORF">D5H75_33365</name>
</gene>
<dbReference type="InterPro" id="IPR036390">
    <property type="entry name" value="WH_DNA-bd_sf"/>
</dbReference>
<dbReference type="EMBL" id="QZEY01000019">
    <property type="protein sequence ID" value="RJL23258.1"/>
    <property type="molecule type" value="Genomic_DNA"/>
</dbReference>
<evidence type="ECO:0000313" key="3">
    <source>
        <dbReference type="EMBL" id="RJL23258.1"/>
    </source>
</evidence>
<dbReference type="InterPro" id="IPR036388">
    <property type="entry name" value="WH-like_DNA-bd_sf"/>
</dbReference>
<dbReference type="SUPFAM" id="SSF46785">
    <property type="entry name" value="Winged helix' DNA-binding domain"/>
    <property type="match status" value="1"/>
</dbReference>
<comment type="caution">
    <text evidence="3">The sequence shown here is derived from an EMBL/GenBank/DDBJ whole genome shotgun (WGS) entry which is preliminary data.</text>
</comment>
<dbReference type="Pfam" id="PF03551">
    <property type="entry name" value="PadR"/>
    <property type="match status" value="1"/>
</dbReference>
<dbReference type="PANTHER" id="PTHR43252:SF4">
    <property type="entry name" value="TRANSCRIPTIONAL REGULATORY PROTEIN"/>
    <property type="match status" value="1"/>
</dbReference>
<proteinExistence type="predicted"/>
<dbReference type="Proteomes" id="UP000265768">
    <property type="component" value="Unassembled WGS sequence"/>
</dbReference>
<organism evidence="3 4">
    <name type="scientific">Bailinhaonella thermotolerans</name>
    <dbReference type="NCBI Taxonomy" id="1070861"/>
    <lineage>
        <taxon>Bacteria</taxon>
        <taxon>Bacillati</taxon>
        <taxon>Actinomycetota</taxon>
        <taxon>Actinomycetes</taxon>
        <taxon>Streptosporangiales</taxon>
        <taxon>Streptosporangiaceae</taxon>
        <taxon>Bailinhaonella</taxon>
    </lineage>
</organism>
<reference evidence="3 4" key="1">
    <citation type="submission" date="2018-09" db="EMBL/GenBank/DDBJ databases">
        <title>YIM 75507 draft genome.</title>
        <authorList>
            <person name="Tang S."/>
            <person name="Feng Y."/>
        </authorList>
    </citation>
    <scope>NUCLEOTIDE SEQUENCE [LARGE SCALE GENOMIC DNA]</scope>
    <source>
        <strain evidence="3 4">YIM 75507</strain>
    </source>
</reference>
<dbReference type="InterPro" id="IPR005149">
    <property type="entry name" value="Tscrpt_reg_PadR_N"/>
</dbReference>
<feature type="domain" description="Transcription regulator PadR C-terminal" evidence="2">
    <location>
        <begin position="98"/>
        <end position="183"/>
    </location>
</feature>
<evidence type="ECO:0000259" key="2">
    <source>
        <dbReference type="Pfam" id="PF10400"/>
    </source>
</evidence>
<sequence length="189" mass="22441">MKFDHILLALLAMRPWTGYDLHKWMRQEGRYLRPESDQSQIYRLLARLEEQGWATHELDERDGRPHAKVYRLTGEGREEVLRWARSPYVPSPRLRDPEFTARFVFAGMLDPAVLRDLLVTELEARKEQVRLNRGRDRALTFDEPLPEVDPDRARLLWDLVHQRGMDLIDSWIEWLEQTLARLDDEGVTP</sequence>
<dbReference type="InterPro" id="IPR018309">
    <property type="entry name" value="Tscrpt_reg_PadR_C"/>
</dbReference>
<feature type="domain" description="Transcription regulator PadR N-terminal" evidence="1">
    <location>
        <begin position="7"/>
        <end position="80"/>
    </location>
</feature>
<dbReference type="Gene3D" id="1.10.10.10">
    <property type="entry name" value="Winged helix-like DNA-binding domain superfamily/Winged helix DNA-binding domain"/>
    <property type="match status" value="1"/>
</dbReference>
<dbReference type="AlphaFoldDB" id="A0A3A4APQ1"/>
<dbReference type="OrthoDB" id="3186544at2"/>
<dbReference type="Pfam" id="PF10400">
    <property type="entry name" value="Vir_act_alpha_C"/>
    <property type="match status" value="1"/>
</dbReference>